<proteinExistence type="predicted"/>
<keyword evidence="5" id="KW-1185">Reference proteome</keyword>
<comment type="caution">
    <text evidence="4">The sequence shown here is derived from an EMBL/GenBank/DDBJ whole genome shotgun (WGS) entry which is preliminary data.</text>
</comment>
<protein>
    <submittedName>
        <fullName evidence="4">Fimbrin-2-like</fullName>
    </submittedName>
</protein>
<keyword evidence="1" id="KW-0677">Repeat</keyword>
<evidence type="ECO:0000256" key="2">
    <source>
        <dbReference type="ARBA" id="ARBA00023203"/>
    </source>
</evidence>
<reference evidence="4 5" key="1">
    <citation type="submission" date="2024-06" db="EMBL/GenBank/DDBJ databases">
        <title>A chromosome level genome sequence of Diviner's sage (Salvia divinorum).</title>
        <authorList>
            <person name="Ford S.A."/>
            <person name="Ro D.-K."/>
            <person name="Ness R.W."/>
            <person name="Phillips M.A."/>
        </authorList>
    </citation>
    <scope>NUCLEOTIDE SEQUENCE [LARGE SCALE GENOMIC DNA]</scope>
    <source>
        <strain evidence="4">SAF-2024a</strain>
        <tissue evidence="4">Leaf</tissue>
    </source>
</reference>
<dbReference type="SUPFAM" id="SSF47576">
    <property type="entry name" value="Calponin-homology domain, CH-domain"/>
    <property type="match status" value="1"/>
</dbReference>
<dbReference type="AlphaFoldDB" id="A0ABD1FMH3"/>
<dbReference type="GO" id="GO:0003779">
    <property type="term" value="F:actin binding"/>
    <property type="evidence" value="ECO:0007669"/>
    <property type="project" value="UniProtKB-KW"/>
</dbReference>
<dbReference type="Proteomes" id="UP001567538">
    <property type="component" value="Unassembled WGS sequence"/>
</dbReference>
<accession>A0ABD1FMH3</accession>
<dbReference type="PANTHER" id="PTHR19961:SF18">
    <property type="entry name" value="FI19014P1"/>
    <property type="match status" value="1"/>
</dbReference>
<name>A0ABD1FMH3_SALDI</name>
<dbReference type="InterPro" id="IPR039959">
    <property type="entry name" value="Fimbrin/Plastin"/>
</dbReference>
<feature type="region of interest" description="Disordered" evidence="3">
    <location>
        <begin position="34"/>
        <end position="71"/>
    </location>
</feature>
<evidence type="ECO:0000256" key="1">
    <source>
        <dbReference type="ARBA" id="ARBA00022737"/>
    </source>
</evidence>
<gene>
    <name evidence="4" type="ORF">AAHA92_32966</name>
</gene>
<dbReference type="GO" id="GO:0007015">
    <property type="term" value="P:actin filament organization"/>
    <property type="evidence" value="ECO:0007669"/>
    <property type="project" value="UniProtKB-ARBA"/>
</dbReference>
<dbReference type="Gene3D" id="1.10.418.10">
    <property type="entry name" value="Calponin-like domain"/>
    <property type="match status" value="1"/>
</dbReference>
<dbReference type="PANTHER" id="PTHR19961">
    <property type="entry name" value="FIMBRIN/PLASTIN"/>
    <property type="match status" value="1"/>
</dbReference>
<evidence type="ECO:0000313" key="5">
    <source>
        <dbReference type="Proteomes" id="UP001567538"/>
    </source>
</evidence>
<evidence type="ECO:0000313" key="4">
    <source>
        <dbReference type="EMBL" id="KAL1533020.1"/>
    </source>
</evidence>
<keyword evidence="2" id="KW-0009">Actin-binding</keyword>
<dbReference type="InterPro" id="IPR036872">
    <property type="entry name" value="CH_dom_sf"/>
</dbReference>
<evidence type="ECO:0000256" key="3">
    <source>
        <dbReference type="SAM" id="MobiDB-lite"/>
    </source>
</evidence>
<organism evidence="4 5">
    <name type="scientific">Salvia divinorum</name>
    <name type="common">Maria pastora</name>
    <name type="synonym">Diviner's sage</name>
    <dbReference type="NCBI Taxonomy" id="28513"/>
    <lineage>
        <taxon>Eukaryota</taxon>
        <taxon>Viridiplantae</taxon>
        <taxon>Streptophyta</taxon>
        <taxon>Embryophyta</taxon>
        <taxon>Tracheophyta</taxon>
        <taxon>Spermatophyta</taxon>
        <taxon>Magnoliopsida</taxon>
        <taxon>eudicotyledons</taxon>
        <taxon>Gunneridae</taxon>
        <taxon>Pentapetalae</taxon>
        <taxon>asterids</taxon>
        <taxon>lamiids</taxon>
        <taxon>Lamiales</taxon>
        <taxon>Lamiaceae</taxon>
        <taxon>Nepetoideae</taxon>
        <taxon>Mentheae</taxon>
        <taxon>Salviinae</taxon>
        <taxon>Salvia</taxon>
        <taxon>Salvia subgen. Calosphace</taxon>
    </lineage>
</organism>
<dbReference type="EMBL" id="JBEAFC010000014">
    <property type="protein sequence ID" value="KAL1533020.1"/>
    <property type="molecule type" value="Genomic_DNA"/>
</dbReference>
<sequence>MAAYVGVLVSNPWLQHQFTQFGFLQFIAMRRGSDEAGGPAGEDPEQPWVDGRFSEPSWRHSRTGGGVDRPHLGPSLHHEKVAFLHDSNHNPDVDVDFELFWRVYLKHQALVTEKRGIGAKNASAFLKSPTSTLFHTISESEKASYVAHINNYLAKDEFLKKYLPLDSATNDLFEIVKDGVLICNLINVGVPRTIDEQACHASTF</sequence>